<dbReference type="InterPro" id="IPR011701">
    <property type="entry name" value="MFS"/>
</dbReference>
<evidence type="ECO:0000256" key="6">
    <source>
        <dbReference type="SAM" id="Phobius"/>
    </source>
</evidence>
<sequence length="442" mass="47949">MSVRQNTRVKPWCPVTVEPLLIVGFIGLVASSPTYYQYIYNFLGNGTLPTNTNTSSCDSNVSDPAYQRQLKTQAETSQWQLYLTLALAIPGALSTIALGTLSDTFGRKVALFVPLVGGLLSANYFFDYRNYKLVSIECVLLGNFVYGLSGSWTALFGGCFAYIADITDPGRQRTFRVALLESGVGISMLVGEIGTGYWISGGGIPQGFQQVSWGIVGCSVFCLLYLFTLKETRPAVKKDTLISCSHFRRCFNAFYEKRYEGRRRKLLLGTLAYLLVIGCGIASNSLVTIYVLGAPFCFTSDLIGLMKAALGSTFLFSLLFIRVCNSCMSEFAMLMVAFVSLIAGQILLAFAGDFGNPEIAVFMVLMMLRAIIPPVMKVILSRDVLPSEQGIIFAVLASTDSVGQVIFSLLFNNIYSSTVGFMPGFVFLLAAGIAVIAAAVVG</sequence>
<dbReference type="SUPFAM" id="SSF103473">
    <property type="entry name" value="MFS general substrate transporter"/>
    <property type="match status" value="1"/>
</dbReference>
<feature type="transmembrane region" description="Helical" evidence="6">
    <location>
        <begin position="304"/>
        <end position="324"/>
    </location>
</feature>
<feature type="transmembrane region" description="Helical" evidence="6">
    <location>
        <begin position="331"/>
        <end position="353"/>
    </location>
</feature>
<comment type="similarity">
    <text evidence="5">Belongs to the major facilitator superfamily. SLC46A family.</text>
</comment>
<accession>C3XPJ9</accession>
<feature type="transmembrane region" description="Helical" evidence="6">
    <location>
        <begin position="359"/>
        <end position="380"/>
    </location>
</feature>
<gene>
    <name evidence="8" type="ORF">BRAFLDRAFT_208584</name>
</gene>
<dbReference type="GO" id="GO:0022857">
    <property type="term" value="F:transmembrane transporter activity"/>
    <property type="evidence" value="ECO:0007669"/>
    <property type="project" value="InterPro"/>
</dbReference>
<feature type="transmembrane region" description="Helical" evidence="6">
    <location>
        <begin position="421"/>
        <end position="441"/>
    </location>
</feature>
<dbReference type="PROSITE" id="PS50850">
    <property type="entry name" value="MFS"/>
    <property type="match status" value="1"/>
</dbReference>
<feature type="transmembrane region" description="Helical" evidence="6">
    <location>
        <begin position="392"/>
        <end position="415"/>
    </location>
</feature>
<proteinExistence type="inferred from homology"/>
<dbReference type="PANTHER" id="PTHR23507">
    <property type="entry name" value="ZGC:174356"/>
    <property type="match status" value="1"/>
</dbReference>
<dbReference type="GO" id="GO:0016020">
    <property type="term" value="C:membrane"/>
    <property type="evidence" value="ECO:0007669"/>
    <property type="project" value="UniProtKB-SubCell"/>
</dbReference>
<feature type="transmembrane region" description="Helical" evidence="6">
    <location>
        <begin position="20"/>
        <end position="39"/>
    </location>
</feature>
<reference evidence="8" key="1">
    <citation type="journal article" date="2008" name="Nature">
        <title>The amphioxus genome and the evolution of the chordate karyotype.</title>
        <authorList>
            <consortium name="US DOE Joint Genome Institute (JGI-PGF)"/>
            <person name="Putnam N.H."/>
            <person name="Butts T."/>
            <person name="Ferrier D.E.K."/>
            <person name="Furlong R.F."/>
            <person name="Hellsten U."/>
            <person name="Kawashima T."/>
            <person name="Robinson-Rechavi M."/>
            <person name="Shoguchi E."/>
            <person name="Terry A."/>
            <person name="Yu J.-K."/>
            <person name="Benito-Gutierrez E.L."/>
            <person name="Dubchak I."/>
            <person name="Garcia-Fernandez J."/>
            <person name="Gibson-Brown J.J."/>
            <person name="Grigoriev I.V."/>
            <person name="Horton A.C."/>
            <person name="de Jong P.J."/>
            <person name="Jurka J."/>
            <person name="Kapitonov V.V."/>
            <person name="Kohara Y."/>
            <person name="Kuroki Y."/>
            <person name="Lindquist E."/>
            <person name="Lucas S."/>
            <person name="Osoegawa K."/>
            <person name="Pennacchio L.A."/>
            <person name="Salamov A.A."/>
            <person name="Satou Y."/>
            <person name="Sauka-Spengler T."/>
            <person name="Schmutz J."/>
            <person name="Shin-I T."/>
            <person name="Toyoda A."/>
            <person name="Bronner-Fraser M."/>
            <person name="Fujiyama A."/>
            <person name="Holland L.Z."/>
            <person name="Holland P.W.H."/>
            <person name="Satoh N."/>
            <person name="Rokhsar D.S."/>
        </authorList>
    </citation>
    <scope>NUCLEOTIDE SEQUENCE [LARGE SCALE GENOMIC DNA]</scope>
    <source>
        <strain evidence="8">S238N-H82</strain>
        <tissue evidence="8">Testes</tissue>
    </source>
</reference>
<evidence type="ECO:0000256" key="2">
    <source>
        <dbReference type="ARBA" id="ARBA00022692"/>
    </source>
</evidence>
<organism evidence="8">
    <name type="scientific">Branchiostoma floridae</name>
    <name type="common">Florida lancelet</name>
    <name type="synonym">Amphioxus</name>
    <dbReference type="NCBI Taxonomy" id="7739"/>
    <lineage>
        <taxon>Eukaryota</taxon>
        <taxon>Metazoa</taxon>
        <taxon>Chordata</taxon>
        <taxon>Cephalochordata</taxon>
        <taxon>Leptocardii</taxon>
        <taxon>Amphioxiformes</taxon>
        <taxon>Branchiostomatidae</taxon>
        <taxon>Branchiostoma</taxon>
    </lineage>
</organism>
<keyword evidence="3 6" id="KW-1133">Transmembrane helix</keyword>
<dbReference type="Gene3D" id="1.20.1250.20">
    <property type="entry name" value="MFS general substrate transporter like domains"/>
    <property type="match status" value="1"/>
</dbReference>
<feature type="transmembrane region" description="Helical" evidence="6">
    <location>
        <begin position="109"/>
        <end position="126"/>
    </location>
</feature>
<feature type="transmembrane region" description="Helical" evidence="6">
    <location>
        <begin position="79"/>
        <end position="102"/>
    </location>
</feature>
<evidence type="ECO:0000259" key="7">
    <source>
        <dbReference type="PROSITE" id="PS50850"/>
    </source>
</evidence>
<dbReference type="AlphaFoldDB" id="C3XPJ9"/>
<dbReference type="eggNOG" id="KOG2816">
    <property type="taxonomic scope" value="Eukaryota"/>
</dbReference>
<dbReference type="Pfam" id="PF07690">
    <property type="entry name" value="MFS_1"/>
    <property type="match status" value="1"/>
</dbReference>
<dbReference type="PANTHER" id="PTHR23507:SF1">
    <property type="entry name" value="FI18259P1-RELATED"/>
    <property type="match status" value="1"/>
</dbReference>
<protein>
    <recommendedName>
        <fullName evidence="7">Major facilitator superfamily (MFS) profile domain-containing protein</fullName>
    </recommendedName>
</protein>
<evidence type="ECO:0000256" key="3">
    <source>
        <dbReference type="ARBA" id="ARBA00022989"/>
    </source>
</evidence>
<evidence type="ECO:0000313" key="8">
    <source>
        <dbReference type="EMBL" id="EEN69870.1"/>
    </source>
</evidence>
<dbReference type="InParanoid" id="C3XPJ9"/>
<feature type="domain" description="Major facilitator superfamily (MFS) profile" evidence="7">
    <location>
        <begin position="20"/>
        <end position="442"/>
    </location>
</feature>
<feature type="transmembrane region" description="Helical" evidence="6">
    <location>
        <begin position="146"/>
        <end position="165"/>
    </location>
</feature>
<evidence type="ECO:0000256" key="1">
    <source>
        <dbReference type="ARBA" id="ARBA00004141"/>
    </source>
</evidence>
<evidence type="ECO:0000256" key="5">
    <source>
        <dbReference type="ARBA" id="ARBA00038227"/>
    </source>
</evidence>
<keyword evidence="2 6" id="KW-0812">Transmembrane</keyword>
<feature type="transmembrane region" description="Helical" evidence="6">
    <location>
        <begin position="177"/>
        <end position="199"/>
    </location>
</feature>
<feature type="transmembrane region" description="Helical" evidence="6">
    <location>
        <begin position="266"/>
        <end position="292"/>
    </location>
</feature>
<keyword evidence="4 6" id="KW-0472">Membrane</keyword>
<dbReference type="InterPro" id="IPR036259">
    <property type="entry name" value="MFS_trans_sf"/>
</dbReference>
<comment type="subcellular location">
    <subcellularLocation>
        <location evidence="1">Membrane</location>
        <topology evidence="1">Multi-pass membrane protein</topology>
    </subcellularLocation>
</comment>
<dbReference type="InterPro" id="IPR020846">
    <property type="entry name" value="MFS_dom"/>
</dbReference>
<feature type="transmembrane region" description="Helical" evidence="6">
    <location>
        <begin position="211"/>
        <end position="229"/>
    </location>
</feature>
<name>C3XPJ9_BRAFL</name>
<dbReference type="EMBL" id="GG666451">
    <property type="protein sequence ID" value="EEN69870.1"/>
    <property type="molecule type" value="Genomic_DNA"/>
</dbReference>
<evidence type="ECO:0000256" key="4">
    <source>
        <dbReference type="ARBA" id="ARBA00023136"/>
    </source>
</evidence>
<dbReference type="FunCoup" id="C3XPJ9">
    <property type="interactions" value="11"/>
</dbReference>